<dbReference type="SUPFAM" id="SSF50156">
    <property type="entry name" value="PDZ domain-like"/>
    <property type="match status" value="1"/>
</dbReference>
<dbReference type="EMBL" id="JBBNFP010000057">
    <property type="protein sequence ID" value="MEQ2487581.1"/>
    <property type="molecule type" value="Genomic_DNA"/>
</dbReference>
<dbReference type="SMART" id="SM00245">
    <property type="entry name" value="TSPc"/>
    <property type="match status" value="1"/>
</dbReference>
<proteinExistence type="inferred from homology"/>
<evidence type="ECO:0000256" key="4">
    <source>
        <dbReference type="ARBA" id="ARBA00022825"/>
    </source>
</evidence>
<dbReference type="PANTHER" id="PTHR32060">
    <property type="entry name" value="TAIL-SPECIFIC PROTEASE"/>
    <property type="match status" value="1"/>
</dbReference>
<dbReference type="Pfam" id="PF17820">
    <property type="entry name" value="PDZ_6"/>
    <property type="match status" value="1"/>
</dbReference>
<keyword evidence="3 5" id="KW-0378">Hydrolase</keyword>
<protein>
    <submittedName>
        <fullName evidence="7">S41 family peptidase</fullName>
    </submittedName>
</protein>
<accession>A0ABV1FT31</accession>
<evidence type="ECO:0000313" key="8">
    <source>
        <dbReference type="Proteomes" id="UP001487296"/>
    </source>
</evidence>
<comment type="caution">
    <text evidence="7">The sequence shown here is derived from an EMBL/GenBank/DDBJ whole genome shotgun (WGS) entry which is preliminary data.</text>
</comment>
<dbReference type="InterPro" id="IPR029045">
    <property type="entry name" value="ClpP/crotonase-like_dom_sf"/>
</dbReference>
<dbReference type="Gene3D" id="3.30.750.44">
    <property type="match status" value="1"/>
</dbReference>
<dbReference type="Gene3D" id="2.30.42.10">
    <property type="match status" value="1"/>
</dbReference>
<dbReference type="Proteomes" id="UP001487296">
    <property type="component" value="Unassembled WGS sequence"/>
</dbReference>
<dbReference type="Pfam" id="PF22694">
    <property type="entry name" value="CtpB_N-like"/>
    <property type="match status" value="1"/>
</dbReference>
<evidence type="ECO:0000259" key="6">
    <source>
        <dbReference type="PROSITE" id="PS50106"/>
    </source>
</evidence>
<evidence type="ECO:0000256" key="3">
    <source>
        <dbReference type="ARBA" id="ARBA00022801"/>
    </source>
</evidence>
<dbReference type="PROSITE" id="PS50106">
    <property type="entry name" value="PDZ"/>
    <property type="match status" value="1"/>
</dbReference>
<gene>
    <name evidence="7" type="ORF">AAAT34_11090</name>
</gene>
<dbReference type="InterPro" id="IPR036034">
    <property type="entry name" value="PDZ_sf"/>
</dbReference>
<keyword evidence="4 5" id="KW-0720">Serine protease</keyword>
<dbReference type="InterPro" id="IPR001478">
    <property type="entry name" value="PDZ"/>
</dbReference>
<reference evidence="7 8" key="1">
    <citation type="submission" date="2024-04" db="EMBL/GenBank/DDBJ databases">
        <title>Human intestinal bacterial collection.</title>
        <authorList>
            <person name="Pauvert C."/>
            <person name="Hitch T.C.A."/>
            <person name="Clavel T."/>
        </authorList>
    </citation>
    <scope>NUCLEOTIDE SEQUENCE [LARGE SCALE GENOMIC DNA]</scope>
    <source>
        <strain evidence="7 8">CLA-AA-H145</strain>
    </source>
</reference>
<evidence type="ECO:0000256" key="5">
    <source>
        <dbReference type="RuleBase" id="RU004404"/>
    </source>
</evidence>
<comment type="similarity">
    <text evidence="1 5">Belongs to the peptidase S41A family.</text>
</comment>
<evidence type="ECO:0000256" key="2">
    <source>
        <dbReference type="ARBA" id="ARBA00022670"/>
    </source>
</evidence>
<dbReference type="SUPFAM" id="SSF52096">
    <property type="entry name" value="ClpP/crotonase"/>
    <property type="match status" value="1"/>
</dbReference>
<evidence type="ECO:0000256" key="1">
    <source>
        <dbReference type="ARBA" id="ARBA00009179"/>
    </source>
</evidence>
<dbReference type="InterPro" id="IPR055210">
    <property type="entry name" value="CtpA/B_N"/>
</dbReference>
<evidence type="ECO:0000313" key="7">
    <source>
        <dbReference type="EMBL" id="MEQ2487581.1"/>
    </source>
</evidence>
<dbReference type="CDD" id="cd06782">
    <property type="entry name" value="cpPDZ_CPP-like"/>
    <property type="match status" value="1"/>
</dbReference>
<feature type="domain" description="PDZ" evidence="6">
    <location>
        <begin position="103"/>
        <end position="188"/>
    </location>
</feature>
<sequence length="554" mass="62117">MTHLQPAIRHRRAPRRCGCEKPSRLFALVVTLILALLPCASLHAQRGNRSLNDELLRKLQIAELAISELYVDSVDQPKLVEDAIRGMLEKLDPHSSYSTAKETKAMNESLGGSFEGIGIQFNVQNDTLLVIQPVTGGPSERVGILAGDRIVAVNDSAIAGVKMARDEIVRRLRGPKGSKVKLTIVRRGIKDKLTFTVVRDKIPVKTLDASYMVRPGLGYVRIGSFGATTYKEFMEAVKALQKQGMVDLVLDLQDNGGGYMIAAVQIANEFLSKGDLIVYTDGRRVPRNEYRAQGNGTLQNGRVVVLVNEFSASAAEIVTGAIQDHDRGLVVGRRSFGKGLVQRPVDFSDGSMMRITIAHYFTPSGRCIQKPYKKGDLKGYEQELDTRYKHGELYSADSIHFADSLKFQTLRRHRTVYGGGGIMPDYFVPLDTTQYTRLHRQLAAKGIIIKVNLKYVDNHRKQLRRQYPSFQTFLNNFQVPQSVIDEVMAEGKKEKVEPKDDDELKKTLPQLCAQLKALVARDLWDMSEYFQIINQQNHIVEKAIEVMGDEQAWK</sequence>
<dbReference type="RefSeq" id="WP_215760651.1">
    <property type="nucleotide sequence ID" value="NZ_JAHKBE010000058.1"/>
</dbReference>
<organism evidence="7 8">
    <name type="scientific">Hallella faecis</name>
    <dbReference type="NCBI Taxonomy" id="2841596"/>
    <lineage>
        <taxon>Bacteria</taxon>
        <taxon>Pseudomonadati</taxon>
        <taxon>Bacteroidota</taxon>
        <taxon>Bacteroidia</taxon>
        <taxon>Bacteroidales</taxon>
        <taxon>Prevotellaceae</taxon>
        <taxon>Hallella</taxon>
    </lineage>
</organism>
<name>A0ABV1FT31_9BACT</name>
<keyword evidence="8" id="KW-1185">Reference proteome</keyword>
<dbReference type="NCBIfam" id="TIGR00225">
    <property type="entry name" value="prc"/>
    <property type="match status" value="1"/>
</dbReference>
<dbReference type="SMART" id="SM00228">
    <property type="entry name" value="PDZ"/>
    <property type="match status" value="1"/>
</dbReference>
<dbReference type="InterPro" id="IPR041489">
    <property type="entry name" value="PDZ_6"/>
</dbReference>
<dbReference type="PANTHER" id="PTHR32060:SF30">
    <property type="entry name" value="CARBOXY-TERMINAL PROCESSING PROTEASE CTPA"/>
    <property type="match status" value="1"/>
</dbReference>
<dbReference type="CDD" id="cd07560">
    <property type="entry name" value="Peptidase_S41_CPP"/>
    <property type="match status" value="1"/>
</dbReference>
<keyword evidence="2 5" id="KW-0645">Protease</keyword>
<dbReference type="Gene3D" id="3.90.226.10">
    <property type="entry name" value="2-enoyl-CoA Hydratase, Chain A, domain 1"/>
    <property type="match status" value="1"/>
</dbReference>
<dbReference type="InterPro" id="IPR004447">
    <property type="entry name" value="Peptidase_S41A"/>
</dbReference>
<dbReference type="InterPro" id="IPR005151">
    <property type="entry name" value="Tail-specific_protease"/>
</dbReference>
<dbReference type="Pfam" id="PF03572">
    <property type="entry name" value="Peptidase_S41"/>
    <property type="match status" value="1"/>
</dbReference>